<comment type="subcellular location">
    <subcellularLocation>
        <location evidence="1">Cytoplasm</location>
    </subcellularLocation>
</comment>
<dbReference type="GO" id="GO:0050821">
    <property type="term" value="P:protein stabilization"/>
    <property type="evidence" value="ECO:0007669"/>
    <property type="project" value="TreeGrafter"/>
</dbReference>
<dbReference type="HOGENOM" id="CLU_1090215_0_0_1"/>
<evidence type="ECO:0000256" key="3">
    <source>
        <dbReference type="ARBA" id="ARBA00022490"/>
    </source>
</evidence>
<feature type="region of interest" description="Disordered" evidence="4">
    <location>
        <begin position="1"/>
        <end position="20"/>
    </location>
</feature>
<reference evidence="6 7" key="1">
    <citation type="journal article" date="2011" name="PLoS Genet.">
        <title>Genome sequencing and comparative transcriptomics of the model entomopathogenic fungi Metarhizium anisopliae and M. acridum.</title>
        <authorList>
            <person name="Gao Q."/>
            <person name="Jin K."/>
            <person name="Ying S.H."/>
            <person name="Zhang Y."/>
            <person name="Xiao G."/>
            <person name="Shang Y."/>
            <person name="Duan Z."/>
            <person name="Hu X."/>
            <person name="Xie X.Q."/>
            <person name="Zhou G."/>
            <person name="Peng G."/>
            <person name="Luo Z."/>
            <person name="Huang W."/>
            <person name="Wang B."/>
            <person name="Fang W."/>
            <person name="Wang S."/>
            <person name="Zhong Y."/>
            <person name="Ma L.J."/>
            <person name="St Leger R.J."/>
            <person name="Zhao G.P."/>
            <person name="Pei Y."/>
            <person name="Feng M.G."/>
            <person name="Xia Y."/>
            <person name="Wang C."/>
        </authorList>
    </citation>
    <scope>NUCLEOTIDE SEQUENCE [LARGE SCALE GENOMIC DNA]</scope>
    <source>
        <strain evidence="6 7">CQMa 102</strain>
    </source>
</reference>
<keyword evidence="3" id="KW-0963">Cytoplasm</keyword>
<dbReference type="GO" id="GO:0031072">
    <property type="term" value="F:heat shock protein binding"/>
    <property type="evidence" value="ECO:0007669"/>
    <property type="project" value="TreeGrafter"/>
</dbReference>
<comment type="similarity">
    <text evidence="2">Belongs to the CDC37 family.</text>
</comment>
<dbReference type="GO" id="GO:0005737">
    <property type="term" value="C:cytoplasm"/>
    <property type="evidence" value="ECO:0007669"/>
    <property type="project" value="UniProtKB-SubCell"/>
</dbReference>
<dbReference type="SUPFAM" id="SSF101391">
    <property type="entry name" value="Hsp90 co-chaperone CDC37"/>
    <property type="match status" value="1"/>
</dbReference>
<dbReference type="InterPro" id="IPR004918">
    <property type="entry name" value="Cdc37"/>
</dbReference>
<dbReference type="GO" id="GO:0006457">
    <property type="term" value="P:protein folding"/>
    <property type="evidence" value="ECO:0007669"/>
    <property type="project" value="TreeGrafter"/>
</dbReference>
<dbReference type="InterPro" id="IPR013874">
    <property type="entry name" value="Cdc37_Hsp90-bd"/>
</dbReference>
<feature type="domain" description="Cdc37 Hsp90 binding" evidence="5">
    <location>
        <begin position="72"/>
        <end position="234"/>
    </location>
</feature>
<evidence type="ECO:0000256" key="2">
    <source>
        <dbReference type="ARBA" id="ARBA00006222"/>
    </source>
</evidence>
<dbReference type="Proteomes" id="UP000002499">
    <property type="component" value="Unassembled WGS sequence"/>
</dbReference>
<evidence type="ECO:0000256" key="4">
    <source>
        <dbReference type="SAM" id="MobiDB-lite"/>
    </source>
</evidence>
<protein>
    <submittedName>
        <fullName evidence="6">Hsp90 co-chaperone Cdc37</fullName>
    </submittedName>
</protein>
<dbReference type="KEGG" id="maw:19248824"/>
<organism evidence="7">
    <name type="scientific">Metarhizium acridum (strain CQMa 102)</name>
    <dbReference type="NCBI Taxonomy" id="655827"/>
    <lineage>
        <taxon>Eukaryota</taxon>
        <taxon>Fungi</taxon>
        <taxon>Dikarya</taxon>
        <taxon>Ascomycota</taxon>
        <taxon>Pezizomycotina</taxon>
        <taxon>Sordariomycetes</taxon>
        <taxon>Hypocreomycetidae</taxon>
        <taxon>Hypocreales</taxon>
        <taxon>Clavicipitaceae</taxon>
        <taxon>Metarhizium</taxon>
    </lineage>
</organism>
<dbReference type="EMBL" id="GL698499">
    <property type="protein sequence ID" value="EFY89494.1"/>
    <property type="molecule type" value="Genomic_DNA"/>
</dbReference>
<gene>
    <name evidence="6" type="ORF">MAC_04513</name>
</gene>
<accession>E9E3R9</accession>
<dbReference type="Gene3D" id="1.20.58.610">
    <property type="entry name" value="Cdc37, Hsp90 binding domain"/>
    <property type="match status" value="1"/>
</dbReference>
<keyword evidence="7" id="KW-1185">Reference proteome</keyword>
<feature type="compositionally biased region" description="Basic and acidic residues" evidence="4">
    <location>
        <begin position="8"/>
        <end position="20"/>
    </location>
</feature>
<evidence type="ECO:0000313" key="6">
    <source>
        <dbReference type="EMBL" id="EFY89494.1"/>
    </source>
</evidence>
<feature type="compositionally biased region" description="Polar residues" evidence="4">
    <location>
        <begin position="246"/>
        <end position="255"/>
    </location>
</feature>
<evidence type="ECO:0000259" key="5">
    <source>
        <dbReference type="SMART" id="SM01070"/>
    </source>
</evidence>
<evidence type="ECO:0000313" key="7">
    <source>
        <dbReference type="Proteomes" id="UP000002499"/>
    </source>
</evidence>
<name>E9E3R9_METAQ</name>
<dbReference type="InterPro" id="IPR038189">
    <property type="entry name" value="Cdc37_Hsp90-bd_sf"/>
</dbReference>
<dbReference type="GO" id="GO:0051082">
    <property type="term" value="F:unfolded protein binding"/>
    <property type="evidence" value="ECO:0007669"/>
    <property type="project" value="TreeGrafter"/>
</dbReference>
<proteinExistence type="inferred from homology"/>
<dbReference type="STRING" id="655827.E9E3R9"/>
<dbReference type="eggNOG" id="KOG2260">
    <property type="taxonomic scope" value="Eukaryota"/>
</dbReference>
<dbReference type="SMART" id="SM01070">
    <property type="entry name" value="CDC37_M"/>
    <property type="match status" value="1"/>
</dbReference>
<dbReference type="OrthoDB" id="10361688at2759"/>
<dbReference type="PANTHER" id="PTHR12800">
    <property type="entry name" value="CDC37-RELATED"/>
    <property type="match status" value="1"/>
</dbReference>
<dbReference type="PANTHER" id="PTHR12800:SF4">
    <property type="entry name" value="HSP90 CO-CHAPERONE CDC37"/>
    <property type="match status" value="1"/>
</dbReference>
<evidence type="ECO:0000256" key="1">
    <source>
        <dbReference type="ARBA" id="ARBA00004496"/>
    </source>
</evidence>
<dbReference type="GeneID" id="19248824"/>
<sequence>MILSMLEDVERTTDEKNIDKDERYDALMEELGIRLQKMQDMQVNSNDSLEKEHVMRTTRKSYYMPPESSHASKARSGETAKPELPNPNHDPNDTGNGIAVLLTMHNGQDSPSAAAMSFANIQFCNYPDSHDNISSHPEILCESEATGLLVEAVETALDGSRDGKTRELMQQPLVLKFCSMLGCNGMMKFFKHMTTPAGQACMIFMDVEERYGRILKLSSQVSRGEKMRTRRAASDTSPRSGHGNPNLGSRSRQRG</sequence>
<dbReference type="InParanoid" id="E9E3R9"/>
<dbReference type="GO" id="GO:0051087">
    <property type="term" value="F:protein-folding chaperone binding"/>
    <property type="evidence" value="ECO:0007669"/>
    <property type="project" value="TreeGrafter"/>
</dbReference>
<feature type="region of interest" description="Disordered" evidence="4">
    <location>
        <begin position="43"/>
        <end position="96"/>
    </location>
</feature>
<dbReference type="AlphaFoldDB" id="E9E3R9"/>
<dbReference type="Pfam" id="PF08565">
    <property type="entry name" value="CDC37_M"/>
    <property type="match status" value="1"/>
</dbReference>
<feature type="region of interest" description="Disordered" evidence="4">
    <location>
        <begin position="222"/>
        <end position="255"/>
    </location>
</feature>